<keyword evidence="3" id="KW-1185">Reference proteome</keyword>
<dbReference type="Proteomes" id="UP000189426">
    <property type="component" value="Unassembled WGS sequence"/>
</dbReference>
<dbReference type="RefSeq" id="WP_077494711.1">
    <property type="nucleotide sequence ID" value="NZ_MLHG01000073.1"/>
</dbReference>
<feature type="region of interest" description="Disordered" evidence="1">
    <location>
        <begin position="1"/>
        <end position="20"/>
    </location>
</feature>
<accession>A0A1V3IDI4</accession>
<protein>
    <submittedName>
        <fullName evidence="2">Uncharacterized protein</fullName>
    </submittedName>
</protein>
<sequence>MTEQANHTQENDSQEKPTLQQAREYLERIISIADNMAKGAPLKSDITDKEMWATIHRHLGNVDRLIEIAQEQLRGV</sequence>
<name>A0A1V3IDI4_9PAST</name>
<evidence type="ECO:0000313" key="2">
    <source>
        <dbReference type="EMBL" id="OOF38192.1"/>
    </source>
</evidence>
<reference evidence="2 3" key="1">
    <citation type="submission" date="2016-10" db="EMBL/GenBank/DDBJ databases">
        <title>Rodentibacter gen. nov. and new species.</title>
        <authorList>
            <person name="Christensen H."/>
        </authorList>
    </citation>
    <scope>NUCLEOTIDE SEQUENCE [LARGE SCALE GENOMIC DNA]</scope>
    <source>
        <strain evidence="2 3">Ppn418</strain>
    </source>
</reference>
<dbReference type="EMBL" id="MLHG01000073">
    <property type="protein sequence ID" value="OOF38192.1"/>
    <property type="molecule type" value="Genomic_DNA"/>
</dbReference>
<dbReference type="STRING" id="1908257.BKK47_09925"/>
<gene>
    <name evidence="2" type="ORF">BKK47_09925</name>
</gene>
<organism evidence="2 3">
    <name type="scientific">Rodentibacter mrazii</name>
    <dbReference type="NCBI Taxonomy" id="1908257"/>
    <lineage>
        <taxon>Bacteria</taxon>
        <taxon>Pseudomonadati</taxon>
        <taxon>Pseudomonadota</taxon>
        <taxon>Gammaproteobacteria</taxon>
        <taxon>Pasteurellales</taxon>
        <taxon>Pasteurellaceae</taxon>
        <taxon>Rodentibacter</taxon>
    </lineage>
</organism>
<proteinExistence type="predicted"/>
<evidence type="ECO:0000256" key="1">
    <source>
        <dbReference type="SAM" id="MobiDB-lite"/>
    </source>
</evidence>
<comment type="caution">
    <text evidence="2">The sequence shown here is derived from an EMBL/GenBank/DDBJ whole genome shotgun (WGS) entry which is preliminary data.</text>
</comment>
<evidence type="ECO:0000313" key="3">
    <source>
        <dbReference type="Proteomes" id="UP000189426"/>
    </source>
</evidence>
<dbReference type="AlphaFoldDB" id="A0A1V3IDI4"/>